<protein>
    <recommendedName>
        <fullName evidence="1">FAD-binding PCMH-type domain-containing protein</fullName>
    </recommendedName>
</protein>
<dbReference type="PANTHER" id="PTHR11748">
    <property type="entry name" value="D-LACTATE DEHYDROGENASE"/>
    <property type="match status" value="1"/>
</dbReference>
<evidence type="ECO:0000313" key="2">
    <source>
        <dbReference type="EMBL" id="SUZ72681.1"/>
    </source>
</evidence>
<dbReference type="InterPro" id="IPR016166">
    <property type="entry name" value="FAD-bd_PCMH"/>
</dbReference>
<feature type="domain" description="FAD-binding PCMH-type" evidence="1">
    <location>
        <begin position="1"/>
        <end position="110"/>
    </location>
</feature>
<dbReference type="AlphaFoldDB" id="A0A381Q063"/>
<proteinExistence type="predicted"/>
<gene>
    <name evidence="2" type="ORF">METZ01_LOCUS25535</name>
</gene>
<dbReference type="PROSITE" id="PS51387">
    <property type="entry name" value="FAD_PCMH"/>
    <property type="match status" value="1"/>
</dbReference>
<dbReference type="Gene3D" id="3.30.465.10">
    <property type="match status" value="1"/>
</dbReference>
<accession>A0A381Q063</accession>
<evidence type="ECO:0000259" key="1">
    <source>
        <dbReference type="PROSITE" id="PS51387"/>
    </source>
</evidence>
<reference evidence="2" key="1">
    <citation type="submission" date="2018-05" db="EMBL/GenBank/DDBJ databases">
        <authorList>
            <person name="Lanie J.A."/>
            <person name="Ng W.-L."/>
            <person name="Kazmierczak K.M."/>
            <person name="Andrzejewski T.M."/>
            <person name="Davidsen T.M."/>
            <person name="Wayne K.J."/>
            <person name="Tettelin H."/>
            <person name="Glass J.I."/>
            <person name="Rusch D."/>
            <person name="Podicherti R."/>
            <person name="Tsui H.-C.T."/>
            <person name="Winkler M.E."/>
        </authorList>
    </citation>
    <scope>NUCLEOTIDE SEQUENCE</scope>
</reference>
<dbReference type="InterPro" id="IPR036318">
    <property type="entry name" value="FAD-bd_PCMH-like_sf"/>
</dbReference>
<dbReference type="GO" id="GO:0071949">
    <property type="term" value="F:FAD binding"/>
    <property type="evidence" value="ECO:0007669"/>
    <property type="project" value="InterPro"/>
</dbReference>
<dbReference type="EMBL" id="UINC01001154">
    <property type="protein sequence ID" value="SUZ72681.1"/>
    <property type="molecule type" value="Genomic_DNA"/>
</dbReference>
<dbReference type="InterPro" id="IPR006094">
    <property type="entry name" value="Oxid_FAD_bind_N"/>
</dbReference>
<dbReference type="Pfam" id="PF01565">
    <property type="entry name" value="FAD_binding_4"/>
    <property type="match status" value="1"/>
</dbReference>
<sequence>MTVAAGAGTTLAELTEALGASGQEVALDGPPGATVGGTLVVGRSSLRRGRVGLIADTLLQADCVGADGALFTAGGPTVKNVTGYDVCRLLVGSLGTLALLGRVILRTRPMPEAGLWMAGELAPARVADVAYRPATVLWDGERTTVRLEGHPGDLRDERDRLVALGLGEVDEPELGPCMSRWAGEIPAGAVLDVLGGVVYGDRPETLPVTKPGVLALAGRMRDEFDPGRRLNPGRDPYRVAA</sequence>
<dbReference type="PANTHER" id="PTHR11748:SF103">
    <property type="entry name" value="GLYCOLATE OXIDASE SUBUNIT GLCE"/>
    <property type="match status" value="1"/>
</dbReference>
<organism evidence="2">
    <name type="scientific">marine metagenome</name>
    <dbReference type="NCBI Taxonomy" id="408172"/>
    <lineage>
        <taxon>unclassified sequences</taxon>
        <taxon>metagenomes</taxon>
        <taxon>ecological metagenomes</taxon>
    </lineage>
</organism>
<name>A0A381Q063_9ZZZZ</name>
<dbReference type="InterPro" id="IPR016169">
    <property type="entry name" value="FAD-bd_PCMH_sub2"/>
</dbReference>
<dbReference type="SUPFAM" id="SSF56176">
    <property type="entry name" value="FAD-binding/transporter-associated domain-like"/>
    <property type="match status" value="1"/>
</dbReference>